<accession>A0ABV9FZI3</accession>
<reference evidence="2" key="1">
    <citation type="journal article" date="2019" name="Int. J. Syst. Evol. Microbiol.">
        <title>The Global Catalogue of Microorganisms (GCM) 10K type strain sequencing project: providing services to taxonomists for standard genome sequencing and annotation.</title>
        <authorList>
            <consortium name="The Broad Institute Genomics Platform"/>
            <consortium name="The Broad Institute Genome Sequencing Center for Infectious Disease"/>
            <person name="Wu L."/>
            <person name="Ma J."/>
        </authorList>
    </citation>
    <scope>NUCLEOTIDE SEQUENCE [LARGE SCALE GENOMIC DNA]</scope>
    <source>
        <strain evidence="2">CGMCC 4.7139</strain>
    </source>
</reference>
<gene>
    <name evidence="1" type="ORF">ACFO9E_00560</name>
</gene>
<dbReference type="Proteomes" id="UP001595993">
    <property type="component" value="Unassembled WGS sequence"/>
</dbReference>
<comment type="caution">
    <text evidence="1">The sequence shown here is derived from an EMBL/GenBank/DDBJ whole genome shotgun (WGS) entry which is preliminary data.</text>
</comment>
<organism evidence="1 2">
    <name type="scientific">Streptomyces maoxianensis</name>
    <dbReference type="NCBI Taxonomy" id="1459942"/>
    <lineage>
        <taxon>Bacteria</taxon>
        <taxon>Bacillati</taxon>
        <taxon>Actinomycetota</taxon>
        <taxon>Actinomycetes</taxon>
        <taxon>Kitasatosporales</taxon>
        <taxon>Streptomycetaceae</taxon>
        <taxon>Streptomyces</taxon>
    </lineage>
</organism>
<sequence>MSFTGVWAIGAVPDAKVAALPGRFAHLEGEWTTPPNCAADLTWWLSGGDREPYFTPEPTPAAHRFAAFARSGGPSAPAVAAMKQAGMDLLRDAEGDLEGDAGGDVEGDTDGAVEGRAAFVTAARKGDPAVALCYGLGAEAAARLPGWFGDFLLTATEVRAVLPHAESVLAVAGPRRSEVLARIDAWMSAMSDDPGFEAGTLLEGPLRVLRYAAANGMGAVGVTESY</sequence>
<evidence type="ECO:0000313" key="2">
    <source>
        <dbReference type="Proteomes" id="UP001595993"/>
    </source>
</evidence>
<evidence type="ECO:0000313" key="1">
    <source>
        <dbReference type="EMBL" id="MFC4606325.1"/>
    </source>
</evidence>
<proteinExistence type="predicted"/>
<dbReference type="RefSeq" id="WP_381190527.1">
    <property type="nucleotide sequence ID" value="NZ_JBHSFE010000003.1"/>
</dbReference>
<name>A0ABV9FZI3_9ACTN</name>
<protein>
    <submittedName>
        <fullName evidence="1">Uncharacterized protein</fullName>
    </submittedName>
</protein>
<dbReference type="EMBL" id="JBHSFE010000003">
    <property type="protein sequence ID" value="MFC4606325.1"/>
    <property type="molecule type" value="Genomic_DNA"/>
</dbReference>
<keyword evidence="2" id="KW-1185">Reference proteome</keyword>